<name>A0A0E3Q3R6_9EURY</name>
<dbReference type="STRING" id="1434123.MSVAZ_1019"/>
<dbReference type="Proteomes" id="UP000033096">
    <property type="component" value="Chromosome"/>
</dbReference>
<proteinExistence type="predicted"/>
<evidence type="ECO:0000313" key="2">
    <source>
        <dbReference type="EMBL" id="AKB43288.1"/>
    </source>
</evidence>
<evidence type="ECO:0000256" key="1">
    <source>
        <dbReference type="SAM" id="MobiDB-lite"/>
    </source>
</evidence>
<dbReference type="RefSeq" id="WP_157206023.1">
    <property type="nucleotide sequence ID" value="NZ_CP009520.1"/>
</dbReference>
<organism evidence="2 3">
    <name type="scientific">Methanosarcina vacuolata Z-761</name>
    <dbReference type="NCBI Taxonomy" id="1434123"/>
    <lineage>
        <taxon>Archaea</taxon>
        <taxon>Methanobacteriati</taxon>
        <taxon>Methanobacteriota</taxon>
        <taxon>Stenosarchaea group</taxon>
        <taxon>Methanomicrobia</taxon>
        <taxon>Methanosarcinales</taxon>
        <taxon>Methanosarcinaceae</taxon>
        <taxon>Methanosarcina</taxon>
    </lineage>
</organism>
<accession>A0A0E3Q3R6</accession>
<evidence type="ECO:0000313" key="3">
    <source>
        <dbReference type="Proteomes" id="UP000033096"/>
    </source>
</evidence>
<feature type="region of interest" description="Disordered" evidence="1">
    <location>
        <begin position="40"/>
        <end position="69"/>
    </location>
</feature>
<reference evidence="2 3" key="1">
    <citation type="submission" date="2014-07" db="EMBL/GenBank/DDBJ databases">
        <title>Methanogenic archaea and the global carbon cycle.</title>
        <authorList>
            <person name="Henriksen J.R."/>
            <person name="Luke J."/>
            <person name="Reinhart S."/>
            <person name="Benedict M.N."/>
            <person name="Youngblut N.D."/>
            <person name="Metcalf M.E."/>
            <person name="Whitaker R.J."/>
            <person name="Metcalf W.W."/>
        </authorList>
    </citation>
    <scope>NUCLEOTIDE SEQUENCE [LARGE SCALE GENOMIC DNA]</scope>
    <source>
        <strain evidence="2 3">Z-761</strain>
    </source>
</reference>
<dbReference type="HOGENOM" id="CLU_2766164_0_0_2"/>
<dbReference type="AlphaFoldDB" id="A0A0E3Q3R6"/>
<sequence>MHDNHYNDYNIYNWLSCSCIDFYAQFFKSFEYRRLEASTEEIRRNQGARRESSPGAQKGPGRGKIGNPD</sequence>
<gene>
    <name evidence="2" type="ORF">MSVAZ_1019</name>
</gene>
<dbReference type="KEGG" id="mvc:MSVAZ_1019"/>
<protein>
    <submittedName>
        <fullName evidence="2">Uncharacterized protein</fullName>
    </submittedName>
</protein>
<dbReference type="GeneID" id="43323898"/>
<keyword evidence="3" id="KW-1185">Reference proteome</keyword>
<dbReference type="EMBL" id="CP009520">
    <property type="protein sequence ID" value="AKB43288.1"/>
    <property type="molecule type" value="Genomic_DNA"/>
</dbReference>
<feature type="compositionally biased region" description="Basic and acidic residues" evidence="1">
    <location>
        <begin position="40"/>
        <end position="52"/>
    </location>
</feature>
<feature type="compositionally biased region" description="Gly residues" evidence="1">
    <location>
        <begin position="58"/>
        <end position="69"/>
    </location>
</feature>